<dbReference type="PANTHER" id="PTHR37478:SF2">
    <property type="entry name" value="UPF0251 PROTEIN TK0562"/>
    <property type="match status" value="1"/>
</dbReference>
<dbReference type="InterPro" id="IPR033913">
    <property type="entry name" value="MTH1175_dom"/>
</dbReference>
<dbReference type="EMBL" id="CYZP01000009">
    <property type="protein sequence ID" value="CUN89007.1"/>
    <property type="molecule type" value="Genomic_DNA"/>
</dbReference>
<feature type="domain" description="Dinitrogenase iron-molybdenum cofactor biosynthesis" evidence="3">
    <location>
        <begin position="134"/>
        <end position="221"/>
    </location>
</feature>
<reference evidence="4 5" key="1">
    <citation type="submission" date="2015-09" db="EMBL/GenBank/DDBJ databases">
        <authorList>
            <consortium name="Pathogen Informatics"/>
        </authorList>
    </citation>
    <scope>NUCLEOTIDE SEQUENCE [LARGE SCALE GENOMIC DNA]</scope>
    <source>
        <strain evidence="4 5">2789STDY5834861</strain>
    </source>
</reference>
<comment type="similarity">
    <text evidence="1">Belongs to the UPF0251 family.</text>
</comment>
<protein>
    <submittedName>
        <fullName evidence="4">Nitrogenase cofactor biosynthesis protein NifB</fullName>
    </submittedName>
</protein>
<dbReference type="RefSeq" id="WP_025579658.1">
    <property type="nucleotide sequence ID" value="NZ_CYZP01000009.1"/>
</dbReference>
<feature type="region of interest" description="Disordered" evidence="2">
    <location>
        <begin position="233"/>
        <end position="257"/>
    </location>
</feature>
<dbReference type="GeneID" id="75080764"/>
<evidence type="ECO:0000313" key="4">
    <source>
        <dbReference type="EMBL" id="CUN89007.1"/>
    </source>
</evidence>
<dbReference type="AlphaFoldDB" id="A0A174AKS8"/>
<dbReference type="SUPFAM" id="SSF53146">
    <property type="entry name" value="Nitrogenase accessory factor-like"/>
    <property type="match status" value="1"/>
</dbReference>
<dbReference type="InterPro" id="IPR002852">
    <property type="entry name" value="UPF0251"/>
</dbReference>
<sequence>MPRPVKCRKVCHFPNVLEFLPADNAEKKVPIVLTVDEYETIRLLDKKGYSQEQCAVSMQIARTTVQRIYETARKKIADALIDGHPLRIEGGDFRICDGQSSNCSFGGCYKQEIYKKYAAEKGEGIMRIAVTYENGQIFQHFGHTETFKIYDVEEGKVVHSEVVDTNGSGHGALAGVLNALNADVLICGGIGGGAQTALAAAGIKLFGGVSGDADKAVEAFINKTLDYNPDVKCSHHEHSHGEGHTCGEHGCGSHSCH</sequence>
<organism evidence="4 5">
    <name type="scientific">Blautia obeum</name>
    <dbReference type="NCBI Taxonomy" id="40520"/>
    <lineage>
        <taxon>Bacteria</taxon>
        <taxon>Bacillati</taxon>
        <taxon>Bacillota</taxon>
        <taxon>Clostridia</taxon>
        <taxon>Lachnospirales</taxon>
        <taxon>Lachnospiraceae</taxon>
        <taxon>Blautia</taxon>
    </lineage>
</organism>
<dbReference type="PANTHER" id="PTHR37478">
    <property type="match status" value="1"/>
</dbReference>
<dbReference type="CDD" id="cd00851">
    <property type="entry name" value="MTH1175"/>
    <property type="match status" value="1"/>
</dbReference>
<feature type="compositionally biased region" description="Basic and acidic residues" evidence="2">
    <location>
        <begin position="233"/>
        <end position="247"/>
    </location>
</feature>
<dbReference type="InterPro" id="IPR003731">
    <property type="entry name" value="Di-Nase_FeMo-co_biosynth"/>
</dbReference>
<evidence type="ECO:0000256" key="1">
    <source>
        <dbReference type="ARBA" id="ARBA00009350"/>
    </source>
</evidence>
<evidence type="ECO:0000313" key="5">
    <source>
        <dbReference type="Proteomes" id="UP000095645"/>
    </source>
</evidence>
<evidence type="ECO:0000259" key="3">
    <source>
        <dbReference type="Pfam" id="PF02579"/>
    </source>
</evidence>
<proteinExistence type="inferred from homology"/>
<dbReference type="Proteomes" id="UP000095645">
    <property type="component" value="Unassembled WGS sequence"/>
</dbReference>
<name>A0A174AKS8_9FIRM</name>
<accession>A0A174AKS8</accession>
<dbReference type="InterPro" id="IPR036105">
    <property type="entry name" value="DiNase_FeMo-co_biosyn_sf"/>
</dbReference>
<dbReference type="Pfam" id="PF02001">
    <property type="entry name" value="DUF134"/>
    <property type="match status" value="1"/>
</dbReference>
<gene>
    <name evidence="4" type="ORF">ERS852476_01347</name>
</gene>
<dbReference type="Gene3D" id="3.30.420.130">
    <property type="entry name" value="Dinitrogenase iron-molybdenum cofactor biosynthesis domain"/>
    <property type="match status" value="1"/>
</dbReference>
<evidence type="ECO:0000256" key="2">
    <source>
        <dbReference type="SAM" id="MobiDB-lite"/>
    </source>
</evidence>
<dbReference type="Pfam" id="PF02579">
    <property type="entry name" value="Nitro_FeMo-Co"/>
    <property type="match status" value="1"/>
</dbReference>